<name>A0A517U6H7_9BACT</name>
<dbReference type="RefSeq" id="WP_145436053.1">
    <property type="nucleotide sequence ID" value="NZ_CP036339.1"/>
</dbReference>
<proteinExistence type="predicted"/>
<protein>
    <submittedName>
        <fullName evidence="1">Uncharacterized protein</fullName>
    </submittedName>
</protein>
<evidence type="ECO:0000313" key="1">
    <source>
        <dbReference type="EMBL" id="QDT76239.1"/>
    </source>
</evidence>
<dbReference type="KEGG" id="llh:I41_54890"/>
<gene>
    <name evidence="1" type="ORF">I41_54890</name>
</gene>
<reference evidence="1 2" key="1">
    <citation type="submission" date="2019-02" db="EMBL/GenBank/DDBJ databases">
        <title>Deep-cultivation of Planctomycetes and their phenomic and genomic characterization uncovers novel biology.</title>
        <authorList>
            <person name="Wiegand S."/>
            <person name="Jogler M."/>
            <person name="Boedeker C."/>
            <person name="Pinto D."/>
            <person name="Vollmers J."/>
            <person name="Rivas-Marin E."/>
            <person name="Kohn T."/>
            <person name="Peeters S.H."/>
            <person name="Heuer A."/>
            <person name="Rast P."/>
            <person name="Oberbeckmann S."/>
            <person name="Bunk B."/>
            <person name="Jeske O."/>
            <person name="Meyerdierks A."/>
            <person name="Storesund J.E."/>
            <person name="Kallscheuer N."/>
            <person name="Luecker S."/>
            <person name="Lage O.M."/>
            <person name="Pohl T."/>
            <person name="Merkel B.J."/>
            <person name="Hornburger P."/>
            <person name="Mueller R.-W."/>
            <person name="Bruemmer F."/>
            <person name="Labrenz M."/>
            <person name="Spormann A.M."/>
            <person name="Op den Camp H."/>
            <person name="Overmann J."/>
            <person name="Amann R."/>
            <person name="Jetten M.S.M."/>
            <person name="Mascher T."/>
            <person name="Medema M.H."/>
            <person name="Devos D.P."/>
            <person name="Kaster A.-K."/>
            <person name="Ovreas L."/>
            <person name="Rohde M."/>
            <person name="Galperin M.Y."/>
            <person name="Jogler C."/>
        </authorList>
    </citation>
    <scope>NUCLEOTIDE SEQUENCE [LARGE SCALE GENOMIC DNA]</scope>
    <source>
        <strain evidence="1 2">I41</strain>
    </source>
</reference>
<sequence length="348" mass="39844">MSALKMWQATFTMMVLPLCSPNAFCDDIRSAAIEEIQDAWRKRKHEVGGFEYQFKVVESEFVPLKFAYSDDPFDDRRDRLRGKVSERIVEMDQQMTYKSAGEKWNVTIVGDELEHSTFKPHSFQLEDTSDGYTNRLKYQTSQHCYGIMAKRGVAGFGGECPGNIANHARPAVSIWAMPASYIAQQRGELSTLKVASNDTRGIEAECLELSMDRIALISGKRQEIGLIRLQVERERPYFVRRAEIYLGDGLRSTTCIAYVDDKSGDRIVSEWSHTTYDERGLEGRTRFARLTRYQRNCHFNEDDFSPKYPVGTIVEEFTADLRGRPIQWRQGKDGVLARVDNVAHVPPK</sequence>
<keyword evidence="2" id="KW-1185">Reference proteome</keyword>
<organism evidence="1 2">
    <name type="scientific">Lacipirellula limnantheis</name>
    <dbReference type="NCBI Taxonomy" id="2528024"/>
    <lineage>
        <taxon>Bacteria</taxon>
        <taxon>Pseudomonadati</taxon>
        <taxon>Planctomycetota</taxon>
        <taxon>Planctomycetia</taxon>
        <taxon>Pirellulales</taxon>
        <taxon>Lacipirellulaceae</taxon>
        <taxon>Lacipirellula</taxon>
    </lineage>
</organism>
<dbReference type="Proteomes" id="UP000317909">
    <property type="component" value="Chromosome"/>
</dbReference>
<dbReference type="EMBL" id="CP036339">
    <property type="protein sequence ID" value="QDT76239.1"/>
    <property type="molecule type" value="Genomic_DNA"/>
</dbReference>
<accession>A0A517U6H7</accession>
<dbReference type="AlphaFoldDB" id="A0A517U6H7"/>
<evidence type="ECO:0000313" key="2">
    <source>
        <dbReference type="Proteomes" id="UP000317909"/>
    </source>
</evidence>